<dbReference type="PANTHER" id="PTHR15615">
    <property type="match status" value="1"/>
</dbReference>
<evidence type="ECO:0000313" key="3">
    <source>
        <dbReference type="Proteomes" id="UP001476247"/>
    </source>
</evidence>
<evidence type="ECO:0000313" key="2">
    <source>
        <dbReference type="EMBL" id="GAA5796738.1"/>
    </source>
</evidence>
<dbReference type="SUPFAM" id="SSF47954">
    <property type="entry name" value="Cyclin-like"/>
    <property type="match status" value="1"/>
</dbReference>
<dbReference type="CDD" id="cd20558">
    <property type="entry name" value="CYCLIN_ScPCL7-like"/>
    <property type="match status" value="1"/>
</dbReference>
<dbReference type="Gene3D" id="1.10.472.10">
    <property type="entry name" value="Cyclin-like"/>
    <property type="match status" value="1"/>
</dbReference>
<proteinExistence type="predicted"/>
<keyword evidence="3" id="KW-1185">Reference proteome</keyword>
<dbReference type="Proteomes" id="UP001476247">
    <property type="component" value="Unassembled WGS sequence"/>
</dbReference>
<evidence type="ECO:0008006" key="4">
    <source>
        <dbReference type="Google" id="ProtNLM"/>
    </source>
</evidence>
<dbReference type="EMBL" id="BAABUJ010000006">
    <property type="protein sequence ID" value="GAA5796738.1"/>
    <property type="molecule type" value="Genomic_DNA"/>
</dbReference>
<name>A0ABP9XPQ6_9FUNG</name>
<gene>
    <name evidence="2" type="ORF">HPULCUR_002113</name>
</gene>
<feature type="region of interest" description="Disordered" evidence="1">
    <location>
        <begin position="178"/>
        <end position="199"/>
    </location>
</feature>
<dbReference type="Pfam" id="PF08613">
    <property type="entry name" value="Cyclin"/>
    <property type="match status" value="1"/>
</dbReference>
<accession>A0ABP9XPQ6</accession>
<dbReference type="InterPro" id="IPR013922">
    <property type="entry name" value="Cyclin_PHO80-like"/>
</dbReference>
<protein>
    <recommendedName>
        <fullName evidence="4">Cyclin</fullName>
    </recommendedName>
</protein>
<comment type="caution">
    <text evidence="2">The sequence shown here is derived from an EMBL/GenBank/DDBJ whole genome shotgun (WGS) entry which is preliminary data.</text>
</comment>
<dbReference type="PANTHER" id="PTHR15615:SF94">
    <property type="entry name" value="PHO85 CYCLIN-6-RELATED"/>
    <property type="match status" value="1"/>
</dbReference>
<reference evidence="2 3" key="1">
    <citation type="submission" date="2024-04" db="EMBL/GenBank/DDBJ databases">
        <title>genome sequences of Mucor flavus KT1a and Helicostylum pulchrum KT1b strains isolation_sourced from the surface of a dry-aged beef.</title>
        <authorList>
            <person name="Toyotome T."/>
            <person name="Hosono M."/>
            <person name="Torimaru M."/>
            <person name="Fukuda K."/>
            <person name="Mikami N."/>
        </authorList>
    </citation>
    <scope>NUCLEOTIDE SEQUENCE [LARGE SCALE GENOMIC DNA]</scope>
    <source>
        <strain evidence="2 3">KT1b</strain>
    </source>
</reference>
<feature type="compositionally biased region" description="Basic residues" evidence="1">
    <location>
        <begin position="217"/>
        <end position="226"/>
    </location>
</feature>
<feature type="region of interest" description="Disordered" evidence="1">
    <location>
        <begin position="217"/>
        <end position="236"/>
    </location>
</feature>
<evidence type="ECO:0000256" key="1">
    <source>
        <dbReference type="SAM" id="MobiDB-lite"/>
    </source>
</evidence>
<feature type="compositionally biased region" description="Low complexity" evidence="1">
    <location>
        <begin position="178"/>
        <end position="191"/>
    </location>
</feature>
<sequence>MNIAEFPTQDLIRIVSDLLDSMLITNNQIPTTQITYFHSRAVPNITVLSYLTRIHKFAPFTNEALLSMLMYFDNIAKLENGFTINSYNIHRLLITSLVVASKFTSDIFYANSRYAKVGGIPLRELNQLELEFLFLIDFQLHIKLADLQDYADQLLSHAMSLPNPITLQHHTSIISYNPPSTSTNNNNNRPPTTHPIVMPLTPPYPAIEEKSKKISYHPYKRPHAKNRLGLVSPKDL</sequence>
<organism evidence="2 3">
    <name type="scientific">Helicostylum pulchrum</name>
    <dbReference type="NCBI Taxonomy" id="562976"/>
    <lineage>
        <taxon>Eukaryota</taxon>
        <taxon>Fungi</taxon>
        <taxon>Fungi incertae sedis</taxon>
        <taxon>Mucoromycota</taxon>
        <taxon>Mucoromycotina</taxon>
        <taxon>Mucoromycetes</taxon>
        <taxon>Mucorales</taxon>
        <taxon>Mucorineae</taxon>
        <taxon>Mucoraceae</taxon>
        <taxon>Helicostylum</taxon>
    </lineage>
</organism>
<dbReference type="InterPro" id="IPR036915">
    <property type="entry name" value="Cyclin-like_sf"/>
</dbReference>